<sequence>MAASAALAWCLAGAAVAGPLPTGGVTAQEVAQALQDKGLQAQIGTDSQGDPMITSALDGTPFRVLFYTCKAGRCAAISFATAFPRAGNVGLQKINDWSRNNRFGRGYLGGENYPYVEYDVDLERGGTTEAIGNAIDVWAWVIPNFKKHIGVD</sequence>
<dbReference type="Pfam" id="PF10722">
    <property type="entry name" value="YbjN"/>
    <property type="match status" value="1"/>
</dbReference>
<keyword evidence="3" id="KW-1185">Reference proteome</keyword>
<proteinExistence type="predicted"/>
<keyword evidence="1" id="KW-0732">Signal</keyword>
<feature type="signal peptide" evidence="1">
    <location>
        <begin position="1"/>
        <end position="17"/>
    </location>
</feature>
<reference evidence="3" key="1">
    <citation type="journal article" date="2019" name="Int. J. Syst. Evol. Microbiol.">
        <title>The Global Catalogue of Microorganisms (GCM) 10K type strain sequencing project: providing services to taxonomists for standard genome sequencing and annotation.</title>
        <authorList>
            <consortium name="The Broad Institute Genomics Platform"/>
            <consortium name="The Broad Institute Genome Sequencing Center for Infectious Disease"/>
            <person name="Wu L."/>
            <person name="Ma J."/>
        </authorList>
    </citation>
    <scope>NUCLEOTIDE SEQUENCE [LARGE SCALE GENOMIC DNA]</scope>
    <source>
        <strain evidence="3">DFY28</strain>
    </source>
</reference>
<evidence type="ECO:0000313" key="3">
    <source>
        <dbReference type="Proteomes" id="UP001597237"/>
    </source>
</evidence>
<dbReference type="InterPro" id="IPR019660">
    <property type="entry name" value="Put_sensory_transdc_reg_YbjN"/>
</dbReference>
<dbReference type="RefSeq" id="WP_377284142.1">
    <property type="nucleotide sequence ID" value="NZ_JBHRSI010000012.1"/>
</dbReference>
<comment type="caution">
    <text evidence="2">The sequence shown here is derived from an EMBL/GenBank/DDBJ whole genome shotgun (WGS) entry which is preliminary data.</text>
</comment>
<organism evidence="2 3">
    <name type="scientific">Phenylobacterium terrae</name>
    <dbReference type="NCBI Taxonomy" id="2665495"/>
    <lineage>
        <taxon>Bacteria</taxon>
        <taxon>Pseudomonadati</taxon>
        <taxon>Pseudomonadota</taxon>
        <taxon>Alphaproteobacteria</taxon>
        <taxon>Caulobacterales</taxon>
        <taxon>Caulobacteraceae</taxon>
        <taxon>Phenylobacterium</taxon>
    </lineage>
</organism>
<dbReference type="EMBL" id="JBHUEY010000004">
    <property type="protein sequence ID" value="MFD1784553.1"/>
    <property type="molecule type" value="Genomic_DNA"/>
</dbReference>
<gene>
    <name evidence="2" type="ORF">ACFSC0_14205</name>
</gene>
<dbReference type="CDD" id="cd17511">
    <property type="entry name" value="YbjN_AmyR-like"/>
    <property type="match status" value="1"/>
</dbReference>
<accession>A0ABW4N4A1</accession>
<feature type="chain" id="PRO_5047502251" evidence="1">
    <location>
        <begin position="18"/>
        <end position="152"/>
    </location>
</feature>
<protein>
    <submittedName>
        <fullName evidence="2">YbjN domain-containing protein</fullName>
    </submittedName>
</protein>
<dbReference type="Proteomes" id="UP001597237">
    <property type="component" value="Unassembled WGS sequence"/>
</dbReference>
<evidence type="ECO:0000256" key="1">
    <source>
        <dbReference type="SAM" id="SignalP"/>
    </source>
</evidence>
<name>A0ABW4N4A1_9CAUL</name>
<evidence type="ECO:0000313" key="2">
    <source>
        <dbReference type="EMBL" id="MFD1784553.1"/>
    </source>
</evidence>